<dbReference type="Proteomes" id="UP000070700">
    <property type="component" value="Unassembled WGS sequence"/>
</dbReference>
<reference evidence="2 3" key="1">
    <citation type="submission" date="2015-10" db="EMBL/GenBank/DDBJ databases">
        <title>Full genome of DAOMC 229536 Phialocephala scopiformis, a fungal endophyte of spruce producing the potent anti-insectan compound rugulosin.</title>
        <authorList>
            <consortium name="DOE Joint Genome Institute"/>
            <person name="Walker A.K."/>
            <person name="Frasz S.L."/>
            <person name="Seifert K.A."/>
            <person name="Miller J.D."/>
            <person name="Mondo S.J."/>
            <person name="Labutti K."/>
            <person name="Lipzen A."/>
            <person name="Dockter R."/>
            <person name="Kennedy M."/>
            <person name="Grigoriev I.V."/>
            <person name="Spatafora J.W."/>
        </authorList>
    </citation>
    <scope>NUCLEOTIDE SEQUENCE [LARGE SCALE GENOMIC DNA]</scope>
    <source>
        <strain evidence="2 3">CBS 120377</strain>
    </source>
</reference>
<evidence type="ECO:0000313" key="3">
    <source>
        <dbReference type="Proteomes" id="UP000070700"/>
    </source>
</evidence>
<evidence type="ECO:0000256" key="1">
    <source>
        <dbReference type="SAM" id="MobiDB-lite"/>
    </source>
</evidence>
<keyword evidence="3" id="KW-1185">Reference proteome</keyword>
<dbReference type="AlphaFoldDB" id="A0A194XA91"/>
<feature type="region of interest" description="Disordered" evidence="1">
    <location>
        <begin position="250"/>
        <end position="298"/>
    </location>
</feature>
<name>A0A194XA91_MOLSC</name>
<evidence type="ECO:0000313" key="2">
    <source>
        <dbReference type="EMBL" id="KUJ17059.1"/>
    </source>
</evidence>
<evidence type="ECO:0008006" key="4">
    <source>
        <dbReference type="Google" id="ProtNLM"/>
    </source>
</evidence>
<dbReference type="OrthoDB" id="3562267at2759"/>
<dbReference type="RefSeq" id="XP_018071414.1">
    <property type="nucleotide sequence ID" value="XM_018221149.1"/>
</dbReference>
<dbReference type="GeneID" id="28830875"/>
<organism evidence="2 3">
    <name type="scientific">Mollisia scopiformis</name>
    <name type="common">Conifer needle endophyte fungus</name>
    <name type="synonym">Phialocephala scopiformis</name>
    <dbReference type="NCBI Taxonomy" id="149040"/>
    <lineage>
        <taxon>Eukaryota</taxon>
        <taxon>Fungi</taxon>
        <taxon>Dikarya</taxon>
        <taxon>Ascomycota</taxon>
        <taxon>Pezizomycotina</taxon>
        <taxon>Leotiomycetes</taxon>
        <taxon>Helotiales</taxon>
        <taxon>Mollisiaceae</taxon>
        <taxon>Mollisia</taxon>
    </lineage>
</organism>
<accession>A0A194XA91</accession>
<protein>
    <recommendedName>
        <fullName evidence="4">BTB domain-containing protein</fullName>
    </recommendedName>
</protein>
<proteinExistence type="predicted"/>
<dbReference type="KEGG" id="psco:LY89DRAFT_748262"/>
<feature type="compositionally biased region" description="Basic residues" evidence="1">
    <location>
        <begin position="289"/>
        <end position="298"/>
    </location>
</feature>
<dbReference type="InParanoid" id="A0A194XA91"/>
<dbReference type="EMBL" id="KQ947415">
    <property type="protein sequence ID" value="KUJ17059.1"/>
    <property type="molecule type" value="Genomic_DNA"/>
</dbReference>
<feature type="compositionally biased region" description="Acidic residues" evidence="1">
    <location>
        <begin position="250"/>
        <end position="277"/>
    </location>
</feature>
<sequence>MAGSNVIGRVSKEVHEKLPTSGVITVDCSEEDEPTRVLHLPEVLACAVSSRFRDICKSTKKRCFQAEELLGQSVEKFRKIFDYNSIYDLLEVFSRWLYGIDFSEAKTACYNLWFFGQKIGSPFFQNDAIRQLCSTVKVEKSELSDMFEDCYNMGDLAQIWDRSDFAPDNELEYDQDTEVHWDNKQMLKFVLDVHAFVSLQDENVVRMVFLAGGRCTYHLTQIFVEAVKAGGFDGAPWEERNIHKYLLEETLADEGDAEEDDDDSHDEEEHEDDDSTDSDSIPKPVLKLSLKRKSPTED</sequence>
<gene>
    <name evidence="2" type="ORF">LY89DRAFT_748262</name>
</gene>